<dbReference type="CDD" id="cd07731">
    <property type="entry name" value="ComA-like_MBL-fold"/>
    <property type="match status" value="1"/>
</dbReference>
<reference evidence="3" key="2">
    <citation type="journal article" date="2021" name="PeerJ">
        <title>Extensive microbial diversity within the chicken gut microbiome revealed by metagenomics and culture.</title>
        <authorList>
            <person name="Gilroy R."/>
            <person name="Ravi A."/>
            <person name="Getino M."/>
            <person name="Pursley I."/>
            <person name="Horton D.L."/>
            <person name="Alikhan N.F."/>
            <person name="Baker D."/>
            <person name="Gharbi K."/>
            <person name="Hall N."/>
            <person name="Watson M."/>
            <person name="Adriaenssens E.M."/>
            <person name="Foster-Nyarko E."/>
            <person name="Jarju S."/>
            <person name="Secka A."/>
            <person name="Antonio M."/>
            <person name="Oren A."/>
            <person name="Chaudhuri R.R."/>
            <person name="La Ragione R."/>
            <person name="Hildebrand F."/>
            <person name="Pallen M.J."/>
        </authorList>
    </citation>
    <scope>NUCLEOTIDE SEQUENCE</scope>
    <source>
        <strain evidence="3">CHK191-8634</strain>
    </source>
</reference>
<name>A0A9D1LL96_9CLOT</name>
<reference evidence="3" key="1">
    <citation type="submission" date="2020-10" db="EMBL/GenBank/DDBJ databases">
        <authorList>
            <person name="Gilroy R."/>
        </authorList>
    </citation>
    <scope>NUCLEOTIDE SEQUENCE</scope>
    <source>
        <strain evidence="3">CHK191-8634</strain>
    </source>
</reference>
<sequence>MSRRRRKSRAPAALGGVILAALALLAGYFGLELPGTQQTLPPQDGEMSLVVLDVGQGDSLLLHSEGQWALVDAGTADSADAILQALDEYGVESLALAVATHPHADHIGSMAEVLDACPPAVFWMPDADHTSQTYENMLDAVERSGADAVLAGAGDTFTLGSMHITVLSPPESADLGDELNNVSLVLLCEGAGVRFLLTGDAEAPMEEIMLQNGLPQVDVLKVGHHGSVTSSSKAFIEALSPAYAAISCGVGNSYGHPDPETLETLESVGAQVLRTDTQGTLVFNASGGQIDVQTER</sequence>
<accession>A0A9D1LL96</accession>
<dbReference type="InterPro" id="IPR035681">
    <property type="entry name" value="ComA-like_MBL"/>
</dbReference>
<dbReference type="SUPFAM" id="SSF56281">
    <property type="entry name" value="Metallo-hydrolase/oxidoreductase"/>
    <property type="match status" value="1"/>
</dbReference>
<proteinExistence type="predicted"/>
<dbReference type="SMART" id="SM00849">
    <property type="entry name" value="Lactamase_B"/>
    <property type="match status" value="1"/>
</dbReference>
<evidence type="ECO:0000313" key="4">
    <source>
        <dbReference type="Proteomes" id="UP000824073"/>
    </source>
</evidence>
<dbReference type="AlphaFoldDB" id="A0A9D1LL96"/>
<dbReference type="InterPro" id="IPR052159">
    <property type="entry name" value="Competence_DNA_uptake"/>
</dbReference>
<dbReference type="PANTHER" id="PTHR30619">
    <property type="entry name" value="DNA INTERNALIZATION/COMPETENCE PROTEIN COMEC/REC2"/>
    <property type="match status" value="1"/>
</dbReference>
<feature type="domain" description="Metallo-beta-lactamase" evidence="2">
    <location>
        <begin position="56"/>
        <end position="250"/>
    </location>
</feature>
<feature type="transmembrane region" description="Helical" evidence="1">
    <location>
        <begin position="12"/>
        <end position="31"/>
    </location>
</feature>
<evidence type="ECO:0000259" key="2">
    <source>
        <dbReference type="SMART" id="SM00849"/>
    </source>
</evidence>
<dbReference type="EMBL" id="DVMR01000057">
    <property type="protein sequence ID" value="HIU44094.1"/>
    <property type="molecule type" value="Genomic_DNA"/>
</dbReference>
<gene>
    <name evidence="3" type="ORF">IAB67_07360</name>
</gene>
<dbReference type="InterPro" id="IPR001279">
    <property type="entry name" value="Metallo-B-lactamas"/>
</dbReference>
<keyword evidence="1" id="KW-0472">Membrane</keyword>
<organism evidence="3 4">
    <name type="scientific">Candidatus Ventrousia excrementavium</name>
    <dbReference type="NCBI Taxonomy" id="2840961"/>
    <lineage>
        <taxon>Bacteria</taxon>
        <taxon>Bacillati</taxon>
        <taxon>Bacillota</taxon>
        <taxon>Clostridia</taxon>
        <taxon>Eubacteriales</taxon>
        <taxon>Clostridiaceae</taxon>
        <taxon>Clostridiaceae incertae sedis</taxon>
        <taxon>Candidatus Ventrousia</taxon>
    </lineage>
</organism>
<protein>
    <submittedName>
        <fullName evidence="3">MBL fold metallo-hydrolase</fullName>
    </submittedName>
</protein>
<dbReference type="Proteomes" id="UP000824073">
    <property type="component" value="Unassembled WGS sequence"/>
</dbReference>
<dbReference type="Pfam" id="PF00753">
    <property type="entry name" value="Lactamase_B"/>
    <property type="match status" value="1"/>
</dbReference>
<dbReference type="PANTHER" id="PTHR30619:SF1">
    <property type="entry name" value="RECOMBINATION PROTEIN 2"/>
    <property type="match status" value="1"/>
</dbReference>
<keyword evidence="1" id="KW-0812">Transmembrane</keyword>
<dbReference type="Gene3D" id="3.60.15.10">
    <property type="entry name" value="Ribonuclease Z/Hydroxyacylglutathione hydrolase-like"/>
    <property type="match status" value="1"/>
</dbReference>
<comment type="caution">
    <text evidence="3">The sequence shown here is derived from an EMBL/GenBank/DDBJ whole genome shotgun (WGS) entry which is preliminary data.</text>
</comment>
<keyword evidence="1" id="KW-1133">Transmembrane helix</keyword>
<evidence type="ECO:0000256" key="1">
    <source>
        <dbReference type="SAM" id="Phobius"/>
    </source>
</evidence>
<dbReference type="InterPro" id="IPR036866">
    <property type="entry name" value="RibonucZ/Hydroxyglut_hydro"/>
</dbReference>
<evidence type="ECO:0000313" key="3">
    <source>
        <dbReference type="EMBL" id="HIU44094.1"/>
    </source>
</evidence>